<evidence type="ECO:0000313" key="3">
    <source>
        <dbReference type="Proteomes" id="UP000614601"/>
    </source>
</evidence>
<name>A0A811KZ49_9BILA</name>
<gene>
    <name evidence="2" type="ORF">BOKJ2_LOCUS9131</name>
</gene>
<dbReference type="PANTHER" id="PTHR22943:SF248">
    <property type="entry name" value="SEVEN TM RECEPTOR"/>
    <property type="match status" value="1"/>
</dbReference>
<dbReference type="PANTHER" id="PTHR22943">
    <property type="entry name" value="7-TRANSMEMBRANE DOMAIN RECEPTOR C.ELEGANS"/>
    <property type="match status" value="1"/>
</dbReference>
<evidence type="ECO:0000313" key="2">
    <source>
        <dbReference type="EMBL" id="CAD5220812.1"/>
    </source>
</evidence>
<feature type="transmembrane region" description="Helical" evidence="1">
    <location>
        <begin position="65"/>
        <end position="86"/>
    </location>
</feature>
<keyword evidence="3" id="KW-1185">Reference proteome</keyword>
<dbReference type="EMBL" id="CAJFCW020000004">
    <property type="protein sequence ID" value="CAG9114166.1"/>
    <property type="molecule type" value="Genomic_DNA"/>
</dbReference>
<dbReference type="Pfam" id="PF10317">
    <property type="entry name" value="7TM_GPCR_Srd"/>
    <property type="match status" value="1"/>
</dbReference>
<keyword evidence="1" id="KW-0812">Transmembrane</keyword>
<feature type="transmembrane region" description="Helical" evidence="1">
    <location>
        <begin position="32"/>
        <end position="53"/>
    </location>
</feature>
<comment type="caution">
    <text evidence="2">The sequence shown here is derived from an EMBL/GenBank/DDBJ whole genome shotgun (WGS) entry which is preliminary data.</text>
</comment>
<dbReference type="Proteomes" id="UP000614601">
    <property type="component" value="Unassembled WGS sequence"/>
</dbReference>
<dbReference type="EMBL" id="CAJFDH010000004">
    <property type="protein sequence ID" value="CAD5220812.1"/>
    <property type="molecule type" value="Genomic_DNA"/>
</dbReference>
<accession>A0A811KZ49</accession>
<proteinExistence type="predicted"/>
<dbReference type="AlphaFoldDB" id="A0A811KZ49"/>
<dbReference type="InterPro" id="IPR019421">
    <property type="entry name" value="7TM_GPCR_serpentine_rcpt_Srd"/>
</dbReference>
<dbReference type="SUPFAM" id="SSF81321">
    <property type="entry name" value="Family A G protein-coupled receptor-like"/>
    <property type="match status" value="1"/>
</dbReference>
<keyword evidence="1" id="KW-0472">Membrane</keyword>
<evidence type="ECO:0000256" key="1">
    <source>
        <dbReference type="SAM" id="Phobius"/>
    </source>
</evidence>
<reference evidence="2" key="1">
    <citation type="submission" date="2020-09" db="EMBL/GenBank/DDBJ databases">
        <authorList>
            <person name="Kikuchi T."/>
        </authorList>
    </citation>
    <scope>NUCLEOTIDE SEQUENCE</scope>
    <source>
        <strain evidence="2">SH1</strain>
    </source>
</reference>
<organism evidence="2 3">
    <name type="scientific">Bursaphelenchus okinawaensis</name>
    <dbReference type="NCBI Taxonomy" id="465554"/>
    <lineage>
        <taxon>Eukaryota</taxon>
        <taxon>Metazoa</taxon>
        <taxon>Ecdysozoa</taxon>
        <taxon>Nematoda</taxon>
        <taxon>Chromadorea</taxon>
        <taxon>Rhabditida</taxon>
        <taxon>Tylenchina</taxon>
        <taxon>Tylenchomorpha</taxon>
        <taxon>Aphelenchoidea</taxon>
        <taxon>Aphelenchoididae</taxon>
        <taxon>Bursaphelenchus</taxon>
    </lineage>
</organism>
<sequence length="126" mass="14356">MLLVSSYYRYNVIKNYKIARTIETQKQLTKMLIVQAIIPFITCVGPLCGAFLGVLSKVDYDGLEITVNGCMSWIPVLDVLSTIIFIKPYRQYIMRCWTKRKSLVSHSSMSAHNRTANGTAEFIQVQ</sequence>
<dbReference type="Proteomes" id="UP000783686">
    <property type="component" value="Unassembled WGS sequence"/>
</dbReference>
<keyword evidence="1" id="KW-1133">Transmembrane helix</keyword>
<dbReference type="OrthoDB" id="5775195at2759"/>
<protein>
    <submittedName>
        <fullName evidence="2">Uncharacterized protein</fullName>
    </submittedName>
</protein>